<protein>
    <submittedName>
        <fullName evidence="3">DNA-directed RNA polymerase subunit K</fullName>
    </submittedName>
</protein>
<dbReference type="GO" id="GO:0000428">
    <property type="term" value="C:DNA-directed RNA polymerase complex"/>
    <property type="evidence" value="ECO:0007669"/>
    <property type="project" value="UniProtKB-KW"/>
</dbReference>
<dbReference type="InterPro" id="IPR006110">
    <property type="entry name" value="Pol_omega/Rpo6/RPB6"/>
</dbReference>
<evidence type="ECO:0000313" key="3">
    <source>
        <dbReference type="EMBL" id="NMA44406.1"/>
    </source>
</evidence>
<dbReference type="GO" id="GO:0006351">
    <property type="term" value="P:DNA-templated transcription"/>
    <property type="evidence" value="ECO:0007669"/>
    <property type="project" value="InterPro"/>
</dbReference>
<dbReference type="Pfam" id="PF01192">
    <property type="entry name" value="RNA_pol_Rpb6"/>
    <property type="match status" value="1"/>
</dbReference>
<dbReference type="GO" id="GO:0003677">
    <property type="term" value="F:DNA binding"/>
    <property type="evidence" value="ECO:0007669"/>
    <property type="project" value="InterPro"/>
</dbReference>
<dbReference type="InterPro" id="IPR006111">
    <property type="entry name" value="Rpo6/Rpb6"/>
</dbReference>
<name>A0A7K4BYS1_9ARCH</name>
<dbReference type="InterPro" id="IPR036161">
    <property type="entry name" value="RPB6/omega-like_sf"/>
</dbReference>
<dbReference type="PIRSF" id="PIRSF000778">
    <property type="entry name" value="RpoK/RPB6"/>
    <property type="match status" value="1"/>
</dbReference>
<comment type="caution">
    <text evidence="3">The sequence shown here is derived from an EMBL/GenBank/DDBJ whole genome shotgun (WGS) entry which is preliminary data.</text>
</comment>
<evidence type="ECO:0000256" key="2">
    <source>
        <dbReference type="ARBA" id="ARBA00023163"/>
    </source>
</evidence>
<evidence type="ECO:0000256" key="1">
    <source>
        <dbReference type="ARBA" id="ARBA00022478"/>
    </source>
</evidence>
<keyword evidence="1 3" id="KW-0240">DNA-directed RNA polymerase</keyword>
<proteinExistence type="predicted"/>
<dbReference type="SUPFAM" id="SSF63562">
    <property type="entry name" value="RPB6/omega subunit-like"/>
    <property type="match status" value="1"/>
</dbReference>
<sequence length="69" mass="7928">MSRLTRFELTRVLSARSLQLSLGAPPLVKKVKELSMLEVAEKEYKEKVLPLSVLRKYPNGVVKRVELFN</sequence>
<dbReference type="InterPro" id="IPR020708">
    <property type="entry name" value="DNA-dir_RNA_polK_14-18kDa_CS"/>
</dbReference>
<evidence type="ECO:0000313" key="4">
    <source>
        <dbReference type="Proteomes" id="UP000526302"/>
    </source>
</evidence>
<dbReference type="GO" id="GO:0003899">
    <property type="term" value="F:DNA-directed RNA polymerase activity"/>
    <property type="evidence" value="ECO:0007669"/>
    <property type="project" value="InterPro"/>
</dbReference>
<accession>A0A7K4BYS1</accession>
<dbReference type="EMBL" id="JAAZKV010000009">
    <property type="protein sequence ID" value="NMA44406.1"/>
    <property type="molecule type" value="Genomic_DNA"/>
</dbReference>
<dbReference type="PROSITE" id="PS01111">
    <property type="entry name" value="RNA_POL_K_14KD"/>
    <property type="match status" value="1"/>
</dbReference>
<dbReference type="NCBIfam" id="NF002208">
    <property type="entry name" value="PRK01099.1-3"/>
    <property type="match status" value="1"/>
</dbReference>
<dbReference type="Proteomes" id="UP000526302">
    <property type="component" value="Unassembled WGS sequence"/>
</dbReference>
<gene>
    <name evidence="3" type="ORF">GX950_01160</name>
</gene>
<dbReference type="Gene3D" id="3.90.940.10">
    <property type="match status" value="1"/>
</dbReference>
<reference evidence="3 4" key="1">
    <citation type="journal article" date="2020" name="Biotechnol. Biofuels">
        <title>New insights from the biogas microbiome by comprehensive genome-resolved metagenomics of nearly 1600 species originating from multiple anaerobic digesters.</title>
        <authorList>
            <person name="Campanaro S."/>
            <person name="Treu L."/>
            <person name="Rodriguez-R L.M."/>
            <person name="Kovalovszki A."/>
            <person name="Ziels R.M."/>
            <person name="Maus I."/>
            <person name="Zhu X."/>
            <person name="Kougias P.G."/>
            <person name="Basile A."/>
            <person name="Luo G."/>
            <person name="Schluter A."/>
            <person name="Konstantinidis K.T."/>
            <person name="Angelidaki I."/>
        </authorList>
    </citation>
    <scope>NUCLEOTIDE SEQUENCE [LARGE SCALE GENOMIC DNA]</scope>
    <source>
        <strain evidence="3">AS22ysBPME_79</strain>
    </source>
</reference>
<keyword evidence="2" id="KW-0804">Transcription</keyword>
<organism evidence="3 4">
    <name type="scientific">Candidatus Iainarchaeum sp</name>
    <dbReference type="NCBI Taxonomy" id="3101447"/>
    <lineage>
        <taxon>Archaea</taxon>
        <taxon>Candidatus Iainarchaeota</taxon>
        <taxon>Candidatus Iainarchaeia</taxon>
        <taxon>Candidatus Iainarchaeales</taxon>
        <taxon>Candidatus Iainarchaeaceae</taxon>
        <taxon>Candidatus Iainarchaeum</taxon>
    </lineage>
</organism>
<dbReference type="AlphaFoldDB" id="A0A7K4BYS1"/>